<protein>
    <submittedName>
        <fullName evidence="1">Flagellar FliL protein</fullName>
    </submittedName>
</protein>
<proteinExistence type="predicted"/>
<name>A0A1S6XRH9_BARSR</name>
<organism evidence="1 2">
    <name type="scientific">Bartonella schoenbuchensis (strain DSM 13525 / NCTC 13165 / R1)</name>
    <dbReference type="NCBI Taxonomy" id="687861"/>
    <lineage>
        <taxon>Bacteria</taxon>
        <taxon>Pseudomonadati</taxon>
        <taxon>Pseudomonadota</taxon>
        <taxon>Alphaproteobacteria</taxon>
        <taxon>Hyphomicrobiales</taxon>
        <taxon>Bartonellaceae</taxon>
        <taxon>Bartonella</taxon>
    </lineage>
</organism>
<dbReference type="EMBL" id="CP019789">
    <property type="protein sequence ID" value="AQX31230.1"/>
    <property type="molecule type" value="Genomic_DNA"/>
</dbReference>
<keyword evidence="1" id="KW-0282">Flagellum</keyword>
<reference evidence="2" key="1">
    <citation type="journal article" date="2017" name="Genome Biol. Evol.">
        <title>Evolutionary Dynamics of Pathoadaptation Revealed by Three Independent Acquisitions of the VirB/D4 Type IV Secretion System in Bartonella.</title>
        <authorList>
            <person name="Harms A."/>
            <person name="Segers F.H."/>
            <person name="Quebatte M."/>
            <person name="Mistl C."/>
            <person name="Manfredi P."/>
            <person name="Korner J."/>
            <person name="Chomel B.B."/>
            <person name="Kosoy M."/>
            <person name="Maruyama S."/>
            <person name="Engel P."/>
            <person name="Dehio C."/>
        </authorList>
    </citation>
    <scope>NUCLEOTIDE SEQUENCE [LARGE SCALE GENOMIC DNA]</scope>
    <source>
        <strain evidence="2">R1</strain>
    </source>
</reference>
<keyword evidence="1" id="KW-0969">Cilium</keyword>
<dbReference type="AlphaFoldDB" id="A0A1S6XRH9"/>
<accession>A0A1S6XRH9</accession>
<gene>
    <name evidence="1" type="ORF">BscR1v2_013160</name>
</gene>
<sequence>MNLRSDLFDRAKIRSDDKISNILISSLVIEQ</sequence>
<keyword evidence="1" id="KW-0966">Cell projection</keyword>
<evidence type="ECO:0000313" key="2">
    <source>
        <dbReference type="Proteomes" id="UP000190811"/>
    </source>
</evidence>
<evidence type="ECO:0000313" key="1">
    <source>
        <dbReference type="EMBL" id="AQX31230.1"/>
    </source>
</evidence>
<dbReference type="Proteomes" id="UP000190811">
    <property type="component" value="Chromosome"/>
</dbReference>